<accession>A0ABX4UZC9</accession>
<proteinExistence type="predicted"/>
<gene>
    <name evidence="1" type="ORF">C0Z16_24640</name>
</gene>
<name>A0ABX4UZC9_9BURK</name>
<comment type="caution">
    <text evidence="1">The sequence shown here is derived from an EMBL/GenBank/DDBJ whole genome shotgun (WGS) entry which is preliminary data.</text>
</comment>
<dbReference type="EMBL" id="PNXY01000020">
    <property type="protein sequence ID" value="PMS27451.1"/>
    <property type="molecule type" value="Genomic_DNA"/>
</dbReference>
<protein>
    <submittedName>
        <fullName evidence="1">Uncharacterized protein</fullName>
    </submittedName>
</protein>
<evidence type="ECO:0000313" key="2">
    <source>
        <dbReference type="Proteomes" id="UP000235659"/>
    </source>
</evidence>
<sequence>MSETKAHLIDGATFQDIGGITMRFALLVSQLPHVEEARTHYNGMLALDARSQASAGVLAAIWAALKQLAR</sequence>
<evidence type="ECO:0000313" key="1">
    <source>
        <dbReference type="EMBL" id="PMS27451.1"/>
    </source>
</evidence>
<reference evidence="1 2" key="1">
    <citation type="submission" date="2018-01" db="EMBL/GenBank/DDBJ databases">
        <title>Whole genome analyses suggest that Burkholderia sensu lato contains two further novel genera in the rhizoxinica-symbiotica group Mycetohabitans gen. nov., and Trinickia gen. nov.: implications for the evolution of diazotrophy and nodulation in the Burkholderiaceae.</title>
        <authorList>
            <person name="Estrada-de los Santos P."/>
            <person name="Palmer M."/>
            <person name="Chavez-Ramirez B."/>
            <person name="Beukes C."/>
            <person name="Steenkamp E.T."/>
            <person name="Hirsch A.M."/>
            <person name="Manyaka P."/>
            <person name="Maluk M."/>
            <person name="Lafos M."/>
            <person name="Crook M."/>
            <person name="Gross E."/>
            <person name="Simon M.F."/>
            <person name="Bueno dos Reis Junior F."/>
            <person name="Poole P.S."/>
            <person name="Venter S.N."/>
            <person name="James E.K."/>
        </authorList>
    </citation>
    <scope>NUCLEOTIDE SEQUENCE [LARGE SCALE GENOMIC DNA]</scope>
    <source>
        <strain evidence="1 2">WSM 3937</strain>
    </source>
</reference>
<dbReference type="Proteomes" id="UP000235659">
    <property type="component" value="Unassembled WGS sequence"/>
</dbReference>
<organism evidence="1 2">
    <name type="scientific">Paraburkholderia rhynchosiae</name>
    <dbReference type="NCBI Taxonomy" id="487049"/>
    <lineage>
        <taxon>Bacteria</taxon>
        <taxon>Pseudomonadati</taxon>
        <taxon>Pseudomonadota</taxon>
        <taxon>Betaproteobacteria</taxon>
        <taxon>Burkholderiales</taxon>
        <taxon>Burkholderiaceae</taxon>
        <taxon>Paraburkholderia</taxon>
    </lineage>
</organism>
<keyword evidence="2" id="KW-1185">Reference proteome</keyword>